<dbReference type="InterPro" id="IPR027051">
    <property type="entry name" value="XdhC_Rossmann_dom"/>
</dbReference>
<dbReference type="Pfam" id="PF02625">
    <property type="entry name" value="XdhC_CoxI"/>
    <property type="match status" value="1"/>
</dbReference>
<feature type="domain" description="XdhC Rossmann" evidence="2">
    <location>
        <begin position="189"/>
        <end position="330"/>
    </location>
</feature>
<dbReference type="EMBL" id="JAUSVX010000003">
    <property type="protein sequence ID" value="MDQ0469279.1"/>
    <property type="molecule type" value="Genomic_DNA"/>
</dbReference>
<comment type="caution">
    <text evidence="3">The sequence shown here is derived from an EMBL/GenBank/DDBJ whole genome shotgun (WGS) entry which is preliminary data.</text>
</comment>
<dbReference type="Gene3D" id="3.40.50.720">
    <property type="entry name" value="NAD(P)-binding Rossmann-like Domain"/>
    <property type="match status" value="1"/>
</dbReference>
<evidence type="ECO:0000259" key="2">
    <source>
        <dbReference type="Pfam" id="PF13478"/>
    </source>
</evidence>
<name>A0ABU0J4W6_9HYPH</name>
<organism evidence="3 4">
    <name type="scientific">Labrys wisconsinensis</name>
    <dbReference type="NCBI Taxonomy" id="425677"/>
    <lineage>
        <taxon>Bacteria</taxon>
        <taxon>Pseudomonadati</taxon>
        <taxon>Pseudomonadota</taxon>
        <taxon>Alphaproteobacteria</taxon>
        <taxon>Hyphomicrobiales</taxon>
        <taxon>Xanthobacteraceae</taxon>
        <taxon>Labrys</taxon>
    </lineage>
</organism>
<keyword evidence="4" id="KW-1185">Reference proteome</keyword>
<sequence>MPPTALQLRPGRAAGETLPMSVFATLRSMIEAGGRAALVSVVEVSGSSPRDVGARMAVRADGAFSGTIGGGALEWQALAEAQALLAADGGARLRRLDRSLGPDLGQCCGGRVRLTIERFDAVDLDGIAALAGVRDEAFVTLGLSEAGGRLARRLATDEEATALAPTEQRRVLPDGRVLERFGAPATAVALFGAGHVGRALALALAPLPFRLVWADARQGAFPAHVPRNVVPVAAEDPVSLLRDQPDGAIVLIMTHSHALDLAIATAALAARRFALVGVIGSATKRARFASQMRQAELESGLIDTLACPIGLPGIEGKEPAVIAASVAAQMLMVREAARARLPVFSRLAEHR</sequence>
<dbReference type="InterPro" id="IPR014308">
    <property type="entry name" value="Xanthine_DH_XdhC"/>
</dbReference>
<dbReference type="Proteomes" id="UP001242480">
    <property type="component" value="Unassembled WGS sequence"/>
</dbReference>
<dbReference type="InterPro" id="IPR052698">
    <property type="entry name" value="MoCofactor_Util/Proc"/>
</dbReference>
<reference evidence="3 4" key="1">
    <citation type="submission" date="2023-07" db="EMBL/GenBank/DDBJ databases">
        <title>Genomic Encyclopedia of Type Strains, Phase IV (KMG-IV): sequencing the most valuable type-strain genomes for metagenomic binning, comparative biology and taxonomic classification.</title>
        <authorList>
            <person name="Goeker M."/>
        </authorList>
    </citation>
    <scope>NUCLEOTIDE SEQUENCE [LARGE SCALE GENOMIC DNA]</scope>
    <source>
        <strain evidence="3 4">DSM 19619</strain>
    </source>
</reference>
<evidence type="ECO:0000259" key="1">
    <source>
        <dbReference type="Pfam" id="PF02625"/>
    </source>
</evidence>
<dbReference type="InterPro" id="IPR003777">
    <property type="entry name" value="XdhC_CoxI"/>
</dbReference>
<feature type="domain" description="XdhC- CoxI" evidence="1">
    <location>
        <begin position="30"/>
        <end position="95"/>
    </location>
</feature>
<dbReference type="PANTHER" id="PTHR30388:SF6">
    <property type="entry name" value="XANTHINE DEHYDROGENASE SUBUNIT A-RELATED"/>
    <property type="match status" value="1"/>
</dbReference>
<evidence type="ECO:0000313" key="3">
    <source>
        <dbReference type="EMBL" id="MDQ0469279.1"/>
    </source>
</evidence>
<evidence type="ECO:0000313" key="4">
    <source>
        <dbReference type="Proteomes" id="UP001242480"/>
    </source>
</evidence>
<protein>
    <submittedName>
        <fullName evidence="3">Xanthine dehydrogenase accessory factor</fullName>
    </submittedName>
</protein>
<dbReference type="PANTHER" id="PTHR30388">
    <property type="entry name" value="ALDEHYDE OXIDOREDUCTASE MOLYBDENUM COFACTOR ASSEMBLY PROTEIN"/>
    <property type="match status" value="1"/>
</dbReference>
<accession>A0ABU0J4W6</accession>
<dbReference type="NCBIfam" id="TIGR02964">
    <property type="entry name" value="xanthine_xdhC"/>
    <property type="match status" value="1"/>
</dbReference>
<dbReference type="Pfam" id="PF13478">
    <property type="entry name" value="XdhC_C"/>
    <property type="match status" value="1"/>
</dbReference>
<gene>
    <name evidence="3" type="ORF">QO011_002290</name>
</gene>
<proteinExistence type="predicted"/>
<dbReference type="RefSeq" id="WP_307271768.1">
    <property type="nucleotide sequence ID" value="NZ_JAUSVX010000003.1"/>
</dbReference>